<gene>
    <name evidence="1" type="ORF">Ahy_A10g048398</name>
</gene>
<comment type="caution">
    <text evidence="1">The sequence shown here is derived from an EMBL/GenBank/DDBJ whole genome shotgun (WGS) entry which is preliminary data.</text>
</comment>
<organism evidence="1 2">
    <name type="scientific">Arachis hypogaea</name>
    <name type="common">Peanut</name>
    <dbReference type="NCBI Taxonomy" id="3818"/>
    <lineage>
        <taxon>Eukaryota</taxon>
        <taxon>Viridiplantae</taxon>
        <taxon>Streptophyta</taxon>
        <taxon>Embryophyta</taxon>
        <taxon>Tracheophyta</taxon>
        <taxon>Spermatophyta</taxon>
        <taxon>Magnoliopsida</taxon>
        <taxon>eudicotyledons</taxon>
        <taxon>Gunneridae</taxon>
        <taxon>Pentapetalae</taxon>
        <taxon>rosids</taxon>
        <taxon>fabids</taxon>
        <taxon>Fabales</taxon>
        <taxon>Fabaceae</taxon>
        <taxon>Papilionoideae</taxon>
        <taxon>50 kb inversion clade</taxon>
        <taxon>dalbergioids sensu lato</taxon>
        <taxon>Dalbergieae</taxon>
        <taxon>Pterocarpus clade</taxon>
        <taxon>Arachis</taxon>
    </lineage>
</organism>
<name>A0A445B562_ARAHY</name>
<dbReference type="EMBL" id="SDMP01000010">
    <property type="protein sequence ID" value="RYR33766.1"/>
    <property type="molecule type" value="Genomic_DNA"/>
</dbReference>
<evidence type="ECO:0000313" key="1">
    <source>
        <dbReference type="EMBL" id="RYR33766.1"/>
    </source>
</evidence>
<dbReference type="AlphaFoldDB" id="A0A445B562"/>
<dbReference type="Gene3D" id="2.40.50.140">
    <property type="entry name" value="Nucleic acid-binding proteins"/>
    <property type="match status" value="1"/>
</dbReference>
<evidence type="ECO:0000313" key="2">
    <source>
        <dbReference type="Proteomes" id="UP000289738"/>
    </source>
</evidence>
<accession>A0A445B562</accession>
<protein>
    <submittedName>
        <fullName evidence="1">Uncharacterized protein</fullName>
    </submittedName>
</protein>
<proteinExistence type="predicted"/>
<dbReference type="InterPro" id="IPR012340">
    <property type="entry name" value="NA-bd_OB-fold"/>
</dbReference>
<keyword evidence="2" id="KW-1185">Reference proteome</keyword>
<dbReference type="Proteomes" id="UP000289738">
    <property type="component" value="Chromosome A10"/>
</dbReference>
<reference evidence="1 2" key="1">
    <citation type="submission" date="2019-01" db="EMBL/GenBank/DDBJ databases">
        <title>Sequencing of cultivated peanut Arachis hypogaea provides insights into genome evolution and oil improvement.</title>
        <authorList>
            <person name="Chen X."/>
        </authorList>
    </citation>
    <scope>NUCLEOTIDE SEQUENCE [LARGE SCALE GENOMIC DNA]</scope>
    <source>
        <strain evidence="2">cv. Fuhuasheng</strain>
        <tissue evidence="1">Leaves</tissue>
    </source>
</reference>
<sequence length="105" mass="11889">MRVVDHSGLVTFVLHDHKGHAMLKKSCSKILNWFQTEGGMNDRPLNFAQLLEKEIIFKVKSNSRDNLDLEHCSEDGCSICDESPDSISLLDKFNMLGAPSIKKKR</sequence>